<feature type="binding site" evidence="1">
    <location>
        <position position="97"/>
    </location>
    <ligand>
        <name>Zn(2+)</name>
        <dbReference type="ChEBI" id="CHEBI:29105"/>
    </ligand>
</feature>
<keyword evidence="1" id="KW-0862">Zinc</keyword>
<feature type="binding site" evidence="1">
    <location>
        <position position="89"/>
    </location>
    <ligand>
        <name>Zn(2+)</name>
        <dbReference type="ChEBI" id="CHEBI:29105"/>
    </ligand>
</feature>
<dbReference type="EMBL" id="KZ819386">
    <property type="protein sequence ID" value="PWN41895.1"/>
    <property type="molecule type" value="Genomic_DNA"/>
</dbReference>
<feature type="binding site" evidence="1">
    <location>
        <position position="173"/>
    </location>
    <ligand>
        <name>Zn(2+)</name>
        <dbReference type="ChEBI" id="CHEBI:29105"/>
    </ligand>
</feature>
<dbReference type="SUPFAM" id="SSF101152">
    <property type="entry name" value="Mob1/phocein"/>
    <property type="match status" value="1"/>
</dbReference>
<name>A0A316W2I2_9BASI</name>
<dbReference type="RefSeq" id="XP_025369055.1">
    <property type="nucleotide sequence ID" value="XM_025511451.1"/>
</dbReference>
<dbReference type="Proteomes" id="UP000245783">
    <property type="component" value="Unassembled WGS sequence"/>
</dbReference>
<accession>A0A316W2I2</accession>
<evidence type="ECO:0000256" key="1">
    <source>
        <dbReference type="PIRSR" id="PIRSR605301-1"/>
    </source>
</evidence>
<reference evidence="3 4" key="1">
    <citation type="journal article" date="2018" name="Mol. Biol. Evol.">
        <title>Broad Genomic Sampling Reveals a Smut Pathogenic Ancestry of the Fungal Clade Ustilaginomycotina.</title>
        <authorList>
            <person name="Kijpornyongpan T."/>
            <person name="Mondo S.J."/>
            <person name="Barry K."/>
            <person name="Sandor L."/>
            <person name="Lee J."/>
            <person name="Lipzen A."/>
            <person name="Pangilinan J."/>
            <person name="LaButti K."/>
            <person name="Hainaut M."/>
            <person name="Henrissat B."/>
            <person name="Grigoriev I.V."/>
            <person name="Spatafora J.W."/>
            <person name="Aime M.C."/>
        </authorList>
    </citation>
    <scope>NUCLEOTIDE SEQUENCE [LARGE SCALE GENOMIC DNA]</scope>
    <source>
        <strain evidence="3 4">MCA 4658</strain>
    </source>
</reference>
<dbReference type="Pfam" id="PF03637">
    <property type="entry name" value="Mob1_phocein"/>
    <property type="match status" value="1"/>
</dbReference>
<dbReference type="STRING" id="1522189.A0A316W2I2"/>
<dbReference type="Gene3D" id="1.20.140.30">
    <property type="entry name" value="MOB kinase activator"/>
    <property type="match status" value="1"/>
</dbReference>
<feature type="non-terminal residue" evidence="3">
    <location>
        <position position="1"/>
    </location>
</feature>
<evidence type="ECO:0000313" key="4">
    <source>
        <dbReference type="Proteomes" id="UP000245783"/>
    </source>
</evidence>
<evidence type="ECO:0000256" key="2">
    <source>
        <dbReference type="SAM" id="MobiDB-lite"/>
    </source>
</evidence>
<protein>
    <submittedName>
        <fullName evidence="3">Mob1/phocein</fullName>
    </submittedName>
</protein>
<dbReference type="AlphaFoldDB" id="A0A316W2I2"/>
<dbReference type="SMART" id="SM01388">
    <property type="entry name" value="Mob1_phocein"/>
    <property type="match status" value="1"/>
</dbReference>
<dbReference type="GeneID" id="37033321"/>
<dbReference type="InterPro" id="IPR005301">
    <property type="entry name" value="MOB_kinase_act_fam"/>
</dbReference>
<feature type="region of interest" description="Disordered" evidence="2">
    <location>
        <begin position="1"/>
        <end position="26"/>
    </location>
</feature>
<feature type="non-terminal residue" evidence="3">
    <location>
        <position position="203"/>
    </location>
</feature>
<sequence>PHRIRKGQTYESAFPTPVGPASLSSHDGPFQLQEYIEELVRTDPHDVDKIVAVPEAPEKSNTDVWVYEQLRRIVQDFNSPWLVALQRSCSRTTSEACSGMAAADWEYLCASHEEGRQCCAIDYVVHTLDGTTSLLNSARHFPSRTYVPTTSLRYFGSVARRLGRCFTHAWQHHRDAFVTCEAETSLYARFRALVAMYDLLDVD</sequence>
<dbReference type="OrthoDB" id="10262609at2759"/>
<keyword evidence="1" id="KW-0479">Metal-binding</keyword>
<keyword evidence="4" id="KW-1185">Reference proteome</keyword>
<dbReference type="InterPro" id="IPR036703">
    <property type="entry name" value="MOB_kinase_act_sf"/>
</dbReference>
<evidence type="ECO:0000313" key="3">
    <source>
        <dbReference type="EMBL" id="PWN41895.1"/>
    </source>
</evidence>
<proteinExistence type="predicted"/>
<dbReference type="InParanoid" id="A0A316W2I2"/>
<organism evidence="3 4">
    <name type="scientific">Ceraceosorus guamensis</name>
    <dbReference type="NCBI Taxonomy" id="1522189"/>
    <lineage>
        <taxon>Eukaryota</taxon>
        <taxon>Fungi</taxon>
        <taxon>Dikarya</taxon>
        <taxon>Basidiomycota</taxon>
        <taxon>Ustilaginomycotina</taxon>
        <taxon>Exobasidiomycetes</taxon>
        <taxon>Ceraceosorales</taxon>
        <taxon>Ceraceosoraceae</taxon>
        <taxon>Ceraceosorus</taxon>
    </lineage>
</organism>
<dbReference type="PANTHER" id="PTHR22599">
    <property type="entry name" value="MPS ONE BINDER KINASE ACTIVATOR-LIKE MOB"/>
    <property type="match status" value="1"/>
</dbReference>
<feature type="binding site" evidence="1">
    <location>
        <position position="168"/>
    </location>
    <ligand>
        <name>Zn(2+)</name>
        <dbReference type="ChEBI" id="CHEBI:29105"/>
    </ligand>
</feature>
<gene>
    <name evidence="3" type="ORF">IE81DRAFT_275254</name>
</gene>